<dbReference type="GO" id="GO:0046961">
    <property type="term" value="F:proton-transporting ATPase activity, rotational mechanism"/>
    <property type="evidence" value="ECO:0007669"/>
    <property type="project" value="InterPro"/>
</dbReference>
<accession>A0A7X0KVB3</accession>
<dbReference type="InterPro" id="IPR002699">
    <property type="entry name" value="V_ATPase_D"/>
</dbReference>
<gene>
    <name evidence="5" type="ORF">HD594_002368</name>
</gene>
<dbReference type="AlphaFoldDB" id="A0A7X0KVB3"/>
<comment type="caution">
    <text evidence="5">The sequence shown here is derived from an EMBL/GenBank/DDBJ whole genome shotgun (WGS) entry which is preliminary data.</text>
</comment>
<keyword evidence="2" id="KW-0813">Transport</keyword>
<reference evidence="5 6" key="1">
    <citation type="submission" date="2020-08" db="EMBL/GenBank/DDBJ databases">
        <title>Sequencing the genomes of 1000 actinobacteria strains.</title>
        <authorList>
            <person name="Klenk H.-P."/>
        </authorList>
    </citation>
    <scope>NUCLEOTIDE SEQUENCE [LARGE SCALE GENOMIC DNA]</scope>
    <source>
        <strain evidence="5 6">DSM 12511</strain>
    </source>
</reference>
<protein>
    <submittedName>
        <fullName evidence="5">Vacuolar-type H+-ATPase subunit D/Vma8</fullName>
    </submittedName>
</protein>
<evidence type="ECO:0000313" key="5">
    <source>
        <dbReference type="EMBL" id="MBB6392055.1"/>
    </source>
</evidence>
<evidence type="ECO:0000256" key="4">
    <source>
        <dbReference type="SAM" id="Coils"/>
    </source>
</evidence>
<keyword evidence="3" id="KW-0406">Ion transport</keyword>
<name>A0A7X0KVB3_9MICO</name>
<evidence type="ECO:0000256" key="3">
    <source>
        <dbReference type="ARBA" id="ARBA00023065"/>
    </source>
</evidence>
<sequence>MNTAASRPARARLERRLAVARHAAELLERRQRIMADEVERLELQVDRSRAEWERLARVAALWLRRATALDGRERVREAAPLGEASATVTWSSAMGAQRPDEITCELPPRRAVGGGSALAFAVAAHRDALEAAVRHAVIDHARARLAAELHATQVRRRAIERRWVPRLEEDLRRMREQLEQQDLEETLRLRWAADLGAEERSTA</sequence>
<organism evidence="5 6">
    <name type="scientific">Microbacterium thalassium</name>
    <dbReference type="NCBI Taxonomy" id="362649"/>
    <lineage>
        <taxon>Bacteria</taxon>
        <taxon>Bacillati</taxon>
        <taxon>Actinomycetota</taxon>
        <taxon>Actinomycetes</taxon>
        <taxon>Micrococcales</taxon>
        <taxon>Microbacteriaceae</taxon>
        <taxon>Microbacterium</taxon>
    </lineage>
</organism>
<comment type="similarity">
    <text evidence="1">Belongs to the V-ATPase D subunit family.</text>
</comment>
<dbReference type="EMBL" id="JACHML010000001">
    <property type="protein sequence ID" value="MBB6392055.1"/>
    <property type="molecule type" value="Genomic_DNA"/>
</dbReference>
<dbReference type="Proteomes" id="UP000537775">
    <property type="component" value="Unassembled WGS sequence"/>
</dbReference>
<dbReference type="RefSeq" id="WP_184751157.1">
    <property type="nucleotide sequence ID" value="NZ_BAAAJR010000009.1"/>
</dbReference>
<evidence type="ECO:0000256" key="2">
    <source>
        <dbReference type="ARBA" id="ARBA00022448"/>
    </source>
</evidence>
<evidence type="ECO:0000256" key="1">
    <source>
        <dbReference type="ARBA" id="ARBA00005850"/>
    </source>
</evidence>
<dbReference type="Pfam" id="PF01813">
    <property type="entry name" value="ATP-synt_D"/>
    <property type="match status" value="1"/>
</dbReference>
<dbReference type="Gene3D" id="1.10.287.3240">
    <property type="match status" value="1"/>
</dbReference>
<keyword evidence="6" id="KW-1185">Reference proteome</keyword>
<feature type="coiled-coil region" evidence="4">
    <location>
        <begin position="10"/>
        <end position="51"/>
    </location>
</feature>
<proteinExistence type="inferred from homology"/>
<evidence type="ECO:0000313" key="6">
    <source>
        <dbReference type="Proteomes" id="UP000537775"/>
    </source>
</evidence>
<keyword evidence="4" id="KW-0175">Coiled coil</keyword>